<comment type="similarity">
    <text evidence="1 7">Belongs to the cytochrome P450 family.</text>
</comment>
<accession>A0ABZ1YXT3</accession>
<keyword evidence="3 7" id="KW-0479">Metal-binding</keyword>
<keyword evidence="5 7" id="KW-0408">Iron</keyword>
<evidence type="ECO:0000256" key="5">
    <source>
        <dbReference type="ARBA" id="ARBA00023004"/>
    </source>
</evidence>
<dbReference type="PRINTS" id="PR00359">
    <property type="entry name" value="BP450"/>
</dbReference>
<evidence type="ECO:0000256" key="2">
    <source>
        <dbReference type="ARBA" id="ARBA00022617"/>
    </source>
</evidence>
<dbReference type="PANTHER" id="PTHR46696">
    <property type="entry name" value="P450, PUTATIVE (EUROFUNG)-RELATED"/>
    <property type="match status" value="1"/>
</dbReference>
<reference evidence="8" key="1">
    <citation type="submission" date="2022-10" db="EMBL/GenBank/DDBJ databases">
        <title>The complete genomes of actinobacterial strains from the NBC collection.</title>
        <authorList>
            <person name="Joergensen T.S."/>
            <person name="Alvarez Arevalo M."/>
            <person name="Sterndorff E.B."/>
            <person name="Faurdal D."/>
            <person name="Vuksanovic O."/>
            <person name="Mourched A.-S."/>
            <person name="Charusanti P."/>
            <person name="Shaw S."/>
            <person name="Blin K."/>
            <person name="Weber T."/>
        </authorList>
    </citation>
    <scope>NUCLEOTIDE SEQUENCE</scope>
    <source>
        <strain evidence="8">NBC_01482</strain>
    </source>
</reference>
<evidence type="ECO:0000256" key="6">
    <source>
        <dbReference type="ARBA" id="ARBA00023033"/>
    </source>
</evidence>
<keyword evidence="6 7" id="KW-0503">Monooxygenase</keyword>
<dbReference type="SUPFAM" id="SSF48264">
    <property type="entry name" value="Cytochrome P450"/>
    <property type="match status" value="1"/>
</dbReference>
<keyword evidence="4 7" id="KW-0560">Oxidoreductase</keyword>
<keyword evidence="2 7" id="KW-0349">Heme</keyword>
<evidence type="ECO:0000256" key="3">
    <source>
        <dbReference type="ARBA" id="ARBA00022723"/>
    </source>
</evidence>
<dbReference type="EMBL" id="CP109441">
    <property type="protein sequence ID" value="WUV48038.1"/>
    <property type="molecule type" value="Genomic_DNA"/>
</dbReference>
<dbReference type="PRINTS" id="PR00385">
    <property type="entry name" value="P450"/>
</dbReference>
<evidence type="ECO:0000256" key="1">
    <source>
        <dbReference type="ARBA" id="ARBA00010617"/>
    </source>
</evidence>
<name>A0ABZ1YXT3_9NOCA</name>
<proteinExistence type="inferred from homology"/>
<dbReference type="Proteomes" id="UP001432062">
    <property type="component" value="Chromosome"/>
</dbReference>
<dbReference type="CDD" id="cd11029">
    <property type="entry name" value="CYP107-like"/>
    <property type="match status" value="1"/>
</dbReference>
<evidence type="ECO:0000256" key="4">
    <source>
        <dbReference type="ARBA" id="ARBA00023002"/>
    </source>
</evidence>
<dbReference type="Pfam" id="PF00067">
    <property type="entry name" value="p450"/>
    <property type="match status" value="1"/>
</dbReference>
<sequence>MTESVIQLPTAGQTVLETYERISQRGPVVPVELTGGVAAWVAVSHKAVTDVLAGDGTVFSKNAKNCAALHDGTIPADWPMRAFTDIDHMLNKDGEDHRRLRRTISAAFTPARVAALESRIQQITTEFIDDFADEKHEFDLVPRFTLPFPVRVICELYGVGEADQSRIRDWATTLMSQTSTGEQMQAAMTEMLAFLAEFLEAKRREPGDDLTSAMLAANTDNLTTDDMVNMLWLVIMAGHETTVHLLANAIIALCENPVQLDKARTEDRWADVVEEALRFRSPVYSANLRYAQQDVTIAGVDLPAGAIIIWNGNVGRDPERYPNADVFDIDHDHRSQLAFGRGPHVCLGAPLARLEARIALSTLFHRFPLLRLARDSALLPVSPQFMTAGPLTLPVRLHPAD</sequence>
<evidence type="ECO:0000313" key="9">
    <source>
        <dbReference type="Proteomes" id="UP001432062"/>
    </source>
</evidence>
<gene>
    <name evidence="8" type="ORF">OG563_07470</name>
</gene>
<organism evidence="8 9">
    <name type="scientific">Nocardia vinacea</name>
    <dbReference type="NCBI Taxonomy" id="96468"/>
    <lineage>
        <taxon>Bacteria</taxon>
        <taxon>Bacillati</taxon>
        <taxon>Actinomycetota</taxon>
        <taxon>Actinomycetes</taxon>
        <taxon>Mycobacteriales</taxon>
        <taxon>Nocardiaceae</taxon>
        <taxon>Nocardia</taxon>
    </lineage>
</organism>
<evidence type="ECO:0000256" key="7">
    <source>
        <dbReference type="RuleBase" id="RU000461"/>
    </source>
</evidence>
<dbReference type="RefSeq" id="WP_329412344.1">
    <property type="nucleotide sequence ID" value="NZ_CP109441.1"/>
</dbReference>
<dbReference type="Gene3D" id="1.10.630.10">
    <property type="entry name" value="Cytochrome P450"/>
    <property type="match status" value="1"/>
</dbReference>
<dbReference type="InterPro" id="IPR017972">
    <property type="entry name" value="Cyt_P450_CS"/>
</dbReference>
<dbReference type="InterPro" id="IPR001128">
    <property type="entry name" value="Cyt_P450"/>
</dbReference>
<evidence type="ECO:0000313" key="8">
    <source>
        <dbReference type="EMBL" id="WUV48038.1"/>
    </source>
</evidence>
<dbReference type="InterPro" id="IPR036396">
    <property type="entry name" value="Cyt_P450_sf"/>
</dbReference>
<dbReference type="InterPro" id="IPR002397">
    <property type="entry name" value="Cyt_P450_B"/>
</dbReference>
<keyword evidence="9" id="KW-1185">Reference proteome</keyword>
<dbReference type="PANTHER" id="PTHR46696:SF1">
    <property type="entry name" value="CYTOCHROME P450 YJIB-RELATED"/>
    <property type="match status" value="1"/>
</dbReference>
<dbReference type="PROSITE" id="PS00086">
    <property type="entry name" value="CYTOCHROME_P450"/>
    <property type="match status" value="1"/>
</dbReference>
<protein>
    <submittedName>
        <fullName evidence="8">Cytochrome P450</fullName>
    </submittedName>
</protein>